<proteinExistence type="predicted"/>
<reference evidence="1" key="1">
    <citation type="submission" date="2020-03" db="EMBL/GenBank/DDBJ databases">
        <title>The deep terrestrial virosphere.</title>
        <authorList>
            <person name="Holmfeldt K."/>
            <person name="Nilsson E."/>
            <person name="Simone D."/>
            <person name="Lopez-Fernandez M."/>
            <person name="Wu X."/>
            <person name="de Brujin I."/>
            <person name="Lundin D."/>
            <person name="Andersson A."/>
            <person name="Bertilsson S."/>
            <person name="Dopson M."/>
        </authorList>
    </citation>
    <scope>NUCLEOTIDE SEQUENCE</scope>
    <source>
        <strain evidence="1">MM415B04464</strain>
    </source>
</reference>
<dbReference type="AlphaFoldDB" id="A0A6M3LGP5"/>
<accession>A0A6M3LGP5</accession>
<dbReference type="EMBL" id="MT143098">
    <property type="protein sequence ID" value="QJA92812.1"/>
    <property type="molecule type" value="Genomic_DNA"/>
</dbReference>
<protein>
    <submittedName>
        <fullName evidence="1">Uncharacterized protein</fullName>
    </submittedName>
</protein>
<sequence>MKSLKIIVTITDEETLKDYGEYNDDIIIDDFKDYPTLILDKCAEIKIIRGD</sequence>
<evidence type="ECO:0000313" key="1">
    <source>
        <dbReference type="EMBL" id="QJA92812.1"/>
    </source>
</evidence>
<name>A0A6M3LGP5_9ZZZZ</name>
<gene>
    <name evidence="1" type="ORF">MM415B04464_0008</name>
</gene>
<organism evidence="1">
    <name type="scientific">viral metagenome</name>
    <dbReference type="NCBI Taxonomy" id="1070528"/>
    <lineage>
        <taxon>unclassified sequences</taxon>
        <taxon>metagenomes</taxon>
        <taxon>organismal metagenomes</taxon>
    </lineage>
</organism>